<feature type="transmembrane region" description="Helical" evidence="5">
    <location>
        <begin position="363"/>
        <end position="386"/>
    </location>
</feature>
<feature type="transmembrane region" description="Helical" evidence="5">
    <location>
        <begin position="485"/>
        <end position="504"/>
    </location>
</feature>
<dbReference type="Pfam" id="PF13520">
    <property type="entry name" value="AA_permease_2"/>
    <property type="match status" value="1"/>
</dbReference>
<feature type="transmembrane region" description="Helical" evidence="5">
    <location>
        <begin position="339"/>
        <end position="357"/>
    </location>
</feature>
<dbReference type="Gene3D" id="1.20.1740.10">
    <property type="entry name" value="Amino acid/polyamine transporter I"/>
    <property type="match status" value="1"/>
</dbReference>
<sequence>MAKQGQFKRKLNLLDLTFLGCGSIIGSGWLYASMNAAKLAGPWALISWVIGAVMFILIGLVYAELSAALPRSGGFLRFPDYSHGTMVGYLIGFASLLGYTSVVGVEVIAVREYATYYWPALTNSAHGPTALGFIIQSALVLVFFLINYWSVNFFGKFNTVLTFFKFIVPLLIIIVLLFNAHWSNFSAGGADPGGIHGVFQAVVAAGIAFAYLGFRQSVDFAGEAKRPQRDVPWSIILSVVLCLILYLLLQTAFIIGVPGSDLANGWVSINWDSPWAQLAKTVGVIWLVNLILIDAVVSPGATGNIFLSGTARVMFAWAKNGYFYSIFSKVDKRTGLPRSALWLALIMGIAWTIPANFQTWAGLINAVTTAFVLTYMTGAVTAGAFRKRLPDMERPFKLKGMSVFGPLAFISSSLLALWSGWGVLSLLIILLIASLVLYFAFVDKDETFRKTLKEDFKACIWLFGFYAFMLIMSYCGSFGPGKWIPGPWDSVIVAIGSIAIYYWGVETSLKKPRITEDEENTDGVQAS</sequence>
<evidence type="ECO:0000256" key="2">
    <source>
        <dbReference type="ARBA" id="ARBA00022692"/>
    </source>
</evidence>
<dbReference type="EMBL" id="JBHSFW010000012">
    <property type="protein sequence ID" value="MFC4619824.1"/>
    <property type="molecule type" value="Genomic_DNA"/>
</dbReference>
<dbReference type="PANTHER" id="PTHR47547:SF1">
    <property type="entry name" value="ASPARTATE-PROTON SYMPORTER"/>
    <property type="match status" value="1"/>
</dbReference>
<feature type="transmembrane region" description="Helical" evidence="5">
    <location>
        <begin position="12"/>
        <end position="31"/>
    </location>
</feature>
<feature type="transmembrane region" description="Helical" evidence="5">
    <location>
        <begin position="235"/>
        <end position="255"/>
    </location>
</feature>
<evidence type="ECO:0000313" key="7">
    <source>
        <dbReference type="Proteomes" id="UP001596022"/>
    </source>
</evidence>
<evidence type="ECO:0000256" key="1">
    <source>
        <dbReference type="ARBA" id="ARBA00004141"/>
    </source>
</evidence>
<comment type="caution">
    <text evidence="6">The sequence shown here is derived from an EMBL/GenBank/DDBJ whole genome shotgun (WGS) entry which is preliminary data.</text>
</comment>
<organism evidence="6 7">
    <name type="scientific">Camelliibacillus cellulosilyticus</name>
    <dbReference type="NCBI Taxonomy" id="2174486"/>
    <lineage>
        <taxon>Bacteria</taxon>
        <taxon>Bacillati</taxon>
        <taxon>Bacillota</taxon>
        <taxon>Bacilli</taxon>
        <taxon>Bacillales</taxon>
        <taxon>Sporolactobacillaceae</taxon>
        <taxon>Camelliibacillus</taxon>
    </lineage>
</organism>
<keyword evidence="4 5" id="KW-0472">Membrane</keyword>
<dbReference type="InterPro" id="IPR052962">
    <property type="entry name" value="AA_Transporter_AGT"/>
</dbReference>
<feature type="transmembrane region" description="Helical" evidence="5">
    <location>
        <begin position="43"/>
        <end position="65"/>
    </location>
</feature>
<proteinExistence type="predicted"/>
<name>A0ABV9GQG1_9BACL</name>
<dbReference type="PIRSF" id="PIRSF006060">
    <property type="entry name" value="AA_transporter"/>
    <property type="match status" value="1"/>
</dbReference>
<feature type="transmembrane region" description="Helical" evidence="5">
    <location>
        <begin position="275"/>
        <end position="297"/>
    </location>
</feature>
<evidence type="ECO:0000256" key="5">
    <source>
        <dbReference type="SAM" id="Phobius"/>
    </source>
</evidence>
<feature type="transmembrane region" description="Helical" evidence="5">
    <location>
        <begin position="424"/>
        <end position="442"/>
    </location>
</feature>
<dbReference type="RefSeq" id="WP_376846915.1">
    <property type="nucleotide sequence ID" value="NZ_JBHSFW010000012.1"/>
</dbReference>
<evidence type="ECO:0000313" key="6">
    <source>
        <dbReference type="EMBL" id="MFC4619824.1"/>
    </source>
</evidence>
<gene>
    <name evidence="6" type="ORF">ACFO4N_14015</name>
</gene>
<protein>
    <submittedName>
        <fullName evidence="6">APC family permease</fullName>
    </submittedName>
</protein>
<accession>A0ABV9GQG1</accession>
<evidence type="ECO:0000256" key="4">
    <source>
        <dbReference type="ARBA" id="ARBA00023136"/>
    </source>
</evidence>
<keyword evidence="2 5" id="KW-0812">Transmembrane</keyword>
<feature type="transmembrane region" description="Helical" evidence="5">
    <location>
        <begin position="86"/>
        <end position="110"/>
    </location>
</feature>
<evidence type="ECO:0000256" key="3">
    <source>
        <dbReference type="ARBA" id="ARBA00022989"/>
    </source>
</evidence>
<feature type="transmembrane region" description="Helical" evidence="5">
    <location>
        <begin position="163"/>
        <end position="182"/>
    </location>
</feature>
<dbReference type="Proteomes" id="UP001596022">
    <property type="component" value="Unassembled WGS sequence"/>
</dbReference>
<keyword evidence="7" id="KW-1185">Reference proteome</keyword>
<comment type="subcellular location">
    <subcellularLocation>
        <location evidence="1">Membrane</location>
        <topology evidence="1">Multi-pass membrane protein</topology>
    </subcellularLocation>
</comment>
<feature type="transmembrane region" description="Helical" evidence="5">
    <location>
        <begin position="130"/>
        <end position="151"/>
    </location>
</feature>
<feature type="transmembrane region" description="Helical" evidence="5">
    <location>
        <begin position="194"/>
        <end position="214"/>
    </location>
</feature>
<feature type="transmembrane region" description="Helical" evidence="5">
    <location>
        <begin position="458"/>
        <end position="479"/>
    </location>
</feature>
<feature type="transmembrane region" description="Helical" evidence="5">
    <location>
        <begin position="398"/>
        <end position="418"/>
    </location>
</feature>
<dbReference type="PANTHER" id="PTHR47547">
    <property type="match status" value="1"/>
</dbReference>
<reference evidence="7" key="1">
    <citation type="journal article" date="2019" name="Int. J. Syst. Evol. Microbiol.">
        <title>The Global Catalogue of Microorganisms (GCM) 10K type strain sequencing project: providing services to taxonomists for standard genome sequencing and annotation.</title>
        <authorList>
            <consortium name="The Broad Institute Genomics Platform"/>
            <consortium name="The Broad Institute Genome Sequencing Center for Infectious Disease"/>
            <person name="Wu L."/>
            <person name="Ma J."/>
        </authorList>
    </citation>
    <scope>NUCLEOTIDE SEQUENCE [LARGE SCALE GENOMIC DNA]</scope>
    <source>
        <strain evidence="7">CGMCC 1.16306</strain>
    </source>
</reference>
<keyword evidence="3 5" id="KW-1133">Transmembrane helix</keyword>
<dbReference type="InterPro" id="IPR002293">
    <property type="entry name" value="AA/rel_permease1"/>
</dbReference>